<gene>
    <name evidence="3" type="ORF">M3M28_01775</name>
</gene>
<keyword evidence="2" id="KW-0408">Iron</keyword>
<dbReference type="PANTHER" id="PTHR46696:SF1">
    <property type="entry name" value="CYTOCHROME P450 YJIB-RELATED"/>
    <property type="match status" value="1"/>
</dbReference>
<keyword evidence="2" id="KW-0503">Monooxygenase</keyword>
<organism evidence="3">
    <name type="scientific">Gulosibacter sediminis</name>
    <dbReference type="NCBI Taxonomy" id="1729695"/>
    <lineage>
        <taxon>Bacteria</taxon>
        <taxon>Bacillati</taxon>
        <taxon>Actinomycetota</taxon>
        <taxon>Actinomycetes</taxon>
        <taxon>Micrococcales</taxon>
        <taxon>Microbacteriaceae</taxon>
        <taxon>Gulosibacter</taxon>
    </lineage>
</organism>
<dbReference type="PANTHER" id="PTHR46696">
    <property type="entry name" value="P450, PUTATIVE (EUROFUNG)-RELATED"/>
    <property type="match status" value="1"/>
</dbReference>
<dbReference type="InterPro" id="IPR017972">
    <property type="entry name" value="Cyt_P450_CS"/>
</dbReference>
<sequence>MTATCPFFAGSATAVAEPEYTPYEAPAPLPGTYIADWVTLEDLTRDPFPTFAKLRQEHPVPYVPAAGRYFVTRYEDVHTVDNDPDTFTANERGSLMKKSMGHSMLRMDDPNHAVQRATYGNVLKPKAIKASWRQVFEESYERYAAVLREVGPGVEFVHHFAGPYAAENLRRVMGFENATDQDMIRWSQTMINGTGNYADDPDVWAEAKRSYDEVNTALDEMIAHYWEHPNETLISNIIHTSNGDEVTLANIRANLKMSIGGGINEPRDAITTIMMGLFGEPEQRAAVLDGTRTWKEAFEEGVRWIAPIGMYPRQTTREVELGGTVLPAGAKLGVVALSANRDESVFANADRYDLGREKQPHLAFGGGVHFCAGAWLARSQVADVALPRLFAEFPGLRLDPEQQAVETGWVFRGMTHMPITWDA</sequence>
<dbReference type="InterPro" id="IPR002397">
    <property type="entry name" value="Cyt_P450_B"/>
</dbReference>
<dbReference type="InterPro" id="IPR001128">
    <property type="entry name" value="Cyt_P450"/>
</dbReference>
<reference evidence="3" key="1">
    <citation type="submission" date="2022-05" db="EMBL/GenBank/DDBJ databases">
        <title>Complete genome sequence of toluene-degrading Gulosibacter sediminis strain ACHW.36C.</title>
        <authorList>
            <person name="Wai A.C."/>
            <person name="Lai G.K."/>
            <person name="Griffin S.D."/>
            <person name="Leung F.C."/>
        </authorList>
    </citation>
    <scope>NUCLEOTIDE SEQUENCE [LARGE SCALE GENOMIC DNA]</scope>
    <source>
        <strain evidence="3">ACHW.36C</strain>
    </source>
</reference>
<evidence type="ECO:0000256" key="2">
    <source>
        <dbReference type="RuleBase" id="RU000461"/>
    </source>
</evidence>
<dbReference type="Pfam" id="PF00067">
    <property type="entry name" value="p450"/>
    <property type="match status" value="1"/>
</dbReference>
<name>A0ABY4MXR8_9MICO</name>
<dbReference type="SUPFAM" id="SSF48264">
    <property type="entry name" value="Cytochrome P450"/>
    <property type="match status" value="1"/>
</dbReference>
<proteinExistence type="inferred from homology"/>
<evidence type="ECO:0000313" key="3">
    <source>
        <dbReference type="EMBL" id="UQN15226.1"/>
    </source>
</evidence>
<comment type="similarity">
    <text evidence="1 2">Belongs to the cytochrome P450 family.</text>
</comment>
<accession>A0ABY4MXR8</accession>
<dbReference type="PRINTS" id="PR00359">
    <property type="entry name" value="BP450"/>
</dbReference>
<evidence type="ECO:0000256" key="1">
    <source>
        <dbReference type="ARBA" id="ARBA00010617"/>
    </source>
</evidence>
<dbReference type="InterPro" id="IPR036396">
    <property type="entry name" value="Cyt_P450_sf"/>
</dbReference>
<keyword evidence="2" id="KW-0560">Oxidoreductase</keyword>
<dbReference type="Gene3D" id="1.10.630.10">
    <property type="entry name" value="Cytochrome P450"/>
    <property type="match status" value="1"/>
</dbReference>
<keyword evidence="2" id="KW-0349">Heme</keyword>
<dbReference type="PROSITE" id="PS00086">
    <property type="entry name" value="CYTOCHROME_P450"/>
    <property type="match status" value="1"/>
</dbReference>
<dbReference type="EMBL" id="CP097160">
    <property type="protein sequence ID" value="UQN15226.1"/>
    <property type="molecule type" value="Genomic_DNA"/>
</dbReference>
<keyword evidence="2" id="KW-0479">Metal-binding</keyword>
<protein>
    <submittedName>
        <fullName evidence="3">Cytochrome P450</fullName>
    </submittedName>
</protein>